<evidence type="ECO:0000313" key="17">
    <source>
        <dbReference type="Proteomes" id="UP001168613"/>
    </source>
</evidence>
<keyword evidence="17" id="KW-1185">Reference proteome</keyword>
<evidence type="ECO:0000256" key="14">
    <source>
        <dbReference type="HAMAP-Rule" id="MF_00063"/>
    </source>
</evidence>
<protein>
    <recommendedName>
        <fullName evidence="10 14">Adenosine 5'-phosphosulfate reductase</fullName>
        <shortName evidence="14">APS reductase</shortName>
        <ecNumber evidence="9 14">1.8.4.10</ecNumber>
    </recommendedName>
    <alternativeName>
        <fullName evidence="12 14">5'-adenylylsulfate reductase</fullName>
    </alternativeName>
    <alternativeName>
        <fullName evidence="11 14">Thioredoxin-dependent 5'-adenylylsulfate reductase</fullName>
    </alternativeName>
</protein>
<comment type="caution">
    <text evidence="16">The sequence shown here is derived from an EMBL/GenBank/DDBJ whole genome shotgun (WGS) entry which is preliminary data.</text>
</comment>
<evidence type="ECO:0000256" key="12">
    <source>
        <dbReference type="ARBA" id="ARBA00032041"/>
    </source>
</evidence>
<evidence type="ECO:0000256" key="8">
    <source>
        <dbReference type="ARBA" id="ARBA00024327"/>
    </source>
</evidence>
<feature type="binding site" evidence="14">
    <location>
        <position position="119"/>
    </location>
    <ligand>
        <name>[4Fe-4S] cluster</name>
        <dbReference type="ChEBI" id="CHEBI:49883"/>
    </ligand>
</feature>
<dbReference type="Pfam" id="PF01507">
    <property type="entry name" value="PAPS_reduct"/>
    <property type="match status" value="1"/>
</dbReference>
<evidence type="ECO:0000256" key="11">
    <source>
        <dbReference type="ARBA" id="ARBA00030894"/>
    </source>
</evidence>
<comment type="subcellular location">
    <subcellularLocation>
        <location evidence="14">Cytoplasm</location>
    </subcellularLocation>
</comment>
<feature type="domain" description="Phosphoadenosine phosphosulphate reductase" evidence="15">
    <location>
        <begin position="34"/>
        <end position="207"/>
    </location>
</feature>
<feature type="binding site" evidence="14">
    <location>
        <position position="204"/>
    </location>
    <ligand>
        <name>[4Fe-4S] cluster</name>
        <dbReference type="ChEBI" id="CHEBI:49883"/>
    </ligand>
</feature>
<keyword evidence="4 14" id="KW-0560">Oxidoreductase</keyword>
<evidence type="ECO:0000256" key="5">
    <source>
        <dbReference type="ARBA" id="ARBA00023004"/>
    </source>
</evidence>
<evidence type="ECO:0000256" key="2">
    <source>
        <dbReference type="ARBA" id="ARBA00022490"/>
    </source>
</evidence>
<evidence type="ECO:0000256" key="3">
    <source>
        <dbReference type="ARBA" id="ARBA00022723"/>
    </source>
</evidence>
<keyword evidence="5 14" id="KW-0408">Iron</keyword>
<feature type="active site" description="Nucleophile; cysteine thiosulfonate intermediate" evidence="14">
    <location>
        <position position="229"/>
    </location>
</feature>
<dbReference type="PANTHER" id="PTHR46482:SF9">
    <property type="entry name" value="5'-ADENYLYLSULFATE REDUCTASE 1, CHLOROPLASTIC"/>
    <property type="match status" value="1"/>
</dbReference>
<evidence type="ECO:0000256" key="13">
    <source>
        <dbReference type="ARBA" id="ARBA00048441"/>
    </source>
</evidence>
<sequence>MNQANTSLDKPTLLLWKQLRADIEHIAQTHPDAVFASSMAAEDMIIFHALALYAPELNTFSLDTGRLHDETIAMAARIRDHYQREVIFYHPNPERLQAHIRQHGQYAFYDSIALRKECCQIRKVEPLRQALKNRSAWITGQRREQSLSRAELHKQEYDAAFGLTKFNPLAEWSNEQVWAIIHGLHIPYNPLHDQGYPSIGCEPCTRAIRPNEDIRAGRWWWEQRDTLECGLHASNLTTSTNT</sequence>
<evidence type="ECO:0000256" key="1">
    <source>
        <dbReference type="ARBA" id="ARBA00009732"/>
    </source>
</evidence>
<dbReference type="Proteomes" id="UP001168613">
    <property type="component" value="Unassembled WGS sequence"/>
</dbReference>
<comment type="function">
    <text evidence="7 14">Catalyzes the formation of sulfite from adenosine 5'-phosphosulfate (APS) using thioredoxin as an electron donor.</text>
</comment>
<dbReference type="CDD" id="cd23945">
    <property type="entry name" value="PAPS_reductase"/>
    <property type="match status" value="1"/>
</dbReference>
<dbReference type="NCBIfam" id="NF002537">
    <property type="entry name" value="PRK02090.1"/>
    <property type="match status" value="1"/>
</dbReference>
<dbReference type="PIRSF" id="PIRSF000857">
    <property type="entry name" value="PAPS_reductase"/>
    <property type="match status" value="1"/>
</dbReference>
<comment type="catalytic activity">
    <reaction evidence="13 14">
        <text>[thioredoxin]-disulfide + sulfite + AMP + 2 H(+) = adenosine 5'-phosphosulfate + [thioredoxin]-dithiol</text>
        <dbReference type="Rhea" id="RHEA:21976"/>
        <dbReference type="Rhea" id="RHEA-COMP:10698"/>
        <dbReference type="Rhea" id="RHEA-COMP:10700"/>
        <dbReference type="ChEBI" id="CHEBI:15378"/>
        <dbReference type="ChEBI" id="CHEBI:17359"/>
        <dbReference type="ChEBI" id="CHEBI:29950"/>
        <dbReference type="ChEBI" id="CHEBI:50058"/>
        <dbReference type="ChEBI" id="CHEBI:58243"/>
        <dbReference type="ChEBI" id="CHEBI:456215"/>
        <dbReference type="EC" id="1.8.4.10"/>
    </reaction>
</comment>
<evidence type="ECO:0000256" key="9">
    <source>
        <dbReference type="ARBA" id="ARBA00024386"/>
    </source>
</evidence>
<feature type="binding site" evidence="14">
    <location>
        <position position="201"/>
    </location>
    <ligand>
        <name>[4Fe-4S] cluster</name>
        <dbReference type="ChEBI" id="CHEBI:49883"/>
    </ligand>
</feature>
<dbReference type="InterPro" id="IPR011798">
    <property type="entry name" value="APS_reductase"/>
</dbReference>
<keyword evidence="2 14" id="KW-0963">Cytoplasm</keyword>
<evidence type="ECO:0000259" key="15">
    <source>
        <dbReference type="Pfam" id="PF01507"/>
    </source>
</evidence>
<dbReference type="HAMAP" id="MF_00063">
    <property type="entry name" value="CysH"/>
    <property type="match status" value="1"/>
</dbReference>
<evidence type="ECO:0000256" key="4">
    <source>
        <dbReference type="ARBA" id="ARBA00023002"/>
    </source>
</evidence>
<gene>
    <name evidence="14" type="primary">cysH</name>
    <name evidence="16" type="ORF">LMS43_14390</name>
</gene>
<name>A0ABT8EME8_9BURK</name>
<comment type="cofactor">
    <cofactor evidence="14">
        <name>[4Fe-4S] cluster</name>
        <dbReference type="ChEBI" id="CHEBI:49883"/>
    </cofactor>
    <text evidence="14">Binds 1 [4Fe-4S] cluster per subunit.</text>
</comment>
<proteinExistence type="inferred from homology"/>
<dbReference type="RefSeq" id="WP_266123303.1">
    <property type="nucleotide sequence ID" value="NZ_JAJHNU010000004.1"/>
</dbReference>
<feature type="binding site" evidence="14">
    <location>
        <position position="118"/>
    </location>
    <ligand>
        <name>[4Fe-4S] cluster</name>
        <dbReference type="ChEBI" id="CHEBI:49883"/>
    </ligand>
</feature>
<organism evidence="16 17">
    <name type="scientific">Alcaligenes endophyticus</name>
    <dbReference type="NCBI Taxonomy" id="1929088"/>
    <lineage>
        <taxon>Bacteria</taxon>
        <taxon>Pseudomonadati</taxon>
        <taxon>Pseudomonadota</taxon>
        <taxon>Betaproteobacteria</taxon>
        <taxon>Burkholderiales</taxon>
        <taxon>Alcaligenaceae</taxon>
        <taxon>Alcaligenes</taxon>
    </lineage>
</organism>
<keyword evidence="6 14" id="KW-0411">Iron-sulfur</keyword>
<reference evidence="16" key="1">
    <citation type="submission" date="2021-11" db="EMBL/GenBank/DDBJ databases">
        <title>Draft genome sequence of Alcaligenes endophyticus type strain CCUG 75668T.</title>
        <authorList>
            <person name="Salva-Serra F."/>
            <person name="Duran R.E."/>
            <person name="Seeger M."/>
            <person name="Moore E.R.B."/>
            <person name="Jaen-Luchoro D."/>
        </authorList>
    </citation>
    <scope>NUCLEOTIDE SEQUENCE</scope>
    <source>
        <strain evidence="16">CCUG 75668</strain>
    </source>
</reference>
<dbReference type="EMBL" id="JAJHNU010000004">
    <property type="protein sequence ID" value="MDN4122481.1"/>
    <property type="molecule type" value="Genomic_DNA"/>
</dbReference>
<dbReference type="Gene3D" id="3.40.50.620">
    <property type="entry name" value="HUPs"/>
    <property type="match status" value="1"/>
</dbReference>
<dbReference type="EC" id="1.8.4.10" evidence="9 14"/>
<dbReference type="PANTHER" id="PTHR46482">
    <property type="entry name" value="5'-ADENYLYLSULFATE REDUCTASE 3, CHLOROPLASTIC"/>
    <property type="match status" value="1"/>
</dbReference>
<dbReference type="GO" id="GO:0004604">
    <property type="term" value="F:phosphoadenylyl-sulfate reductase (thioredoxin) activity"/>
    <property type="evidence" value="ECO:0007669"/>
    <property type="project" value="UniProtKB-EC"/>
</dbReference>
<dbReference type="NCBIfam" id="TIGR02055">
    <property type="entry name" value="APS_reductase"/>
    <property type="match status" value="1"/>
</dbReference>
<comment type="similarity">
    <text evidence="1 14">Belongs to the PAPS reductase family. CysH subfamily.</text>
</comment>
<dbReference type="InterPro" id="IPR014729">
    <property type="entry name" value="Rossmann-like_a/b/a_fold"/>
</dbReference>
<evidence type="ECO:0000313" key="16">
    <source>
        <dbReference type="EMBL" id="MDN4122481.1"/>
    </source>
</evidence>
<dbReference type="InterPro" id="IPR004511">
    <property type="entry name" value="PAPS/APS_Rdtase"/>
</dbReference>
<evidence type="ECO:0000256" key="7">
    <source>
        <dbReference type="ARBA" id="ARBA00024298"/>
    </source>
</evidence>
<evidence type="ECO:0000256" key="6">
    <source>
        <dbReference type="ARBA" id="ARBA00023014"/>
    </source>
</evidence>
<accession>A0ABT8EME8</accession>
<comment type="pathway">
    <text evidence="8 14">Sulfur metabolism; hydrogen sulfide biosynthesis; sulfite from sulfate.</text>
</comment>
<evidence type="ECO:0000256" key="10">
    <source>
        <dbReference type="ARBA" id="ARBA00029514"/>
    </source>
</evidence>
<keyword evidence="3 14" id="KW-0479">Metal-binding</keyword>
<dbReference type="SUPFAM" id="SSF52402">
    <property type="entry name" value="Adenine nucleotide alpha hydrolases-like"/>
    <property type="match status" value="1"/>
</dbReference>
<dbReference type="InterPro" id="IPR002500">
    <property type="entry name" value="PAPS_reduct_dom"/>
</dbReference>